<dbReference type="SUPFAM" id="SSF48056">
    <property type="entry name" value="Di-copper centre-containing domain"/>
    <property type="match status" value="1"/>
</dbReference>
<dbReference type="HOGENOM" id="CLU_035914_0_0_1"/>
<accession>M3D714</accession>
<dbReference type="PROSITE" id="PS00498">
    <property type="entry name" value="TYROSINASE_2"/>
    <property type="match status" value="1"/>
</dbReference>
<evidence type="ECO:0000256" key="1">
    <source>
        <dbReference type="ARBA" id="ARBA00022723"/>
    </source>
</evidence>
<keyword evidence="1" id="KW-0479">Metal-binding</keyword>
<dbReference type="PANTHER" id="PTHR11474">
    <property type="entry name" value="TYROSINASE FAMILY MEMBER"/>
    <property type="match status" value="1"/>
</dbReference>
<dbReference type="Pfam" id="PF00264">
    <property type="entry name" value="Tyrosinase"/>
    <property type="match status" value="1"/>
</dbReference>
<dbReference type="InterPro" id="IPR002227">
    <property type="entry name" value="Tyrosinase_Cu-bd"/>
</dbReference>
<feature type="domain" description="Tyrosinase copper-binding" evidence="3">
    <location>
        <begin position="248"/>
        <end position="259"/>
    </location>
</feature>
<evidence type="ECO:0000256" key="2">
    <source>
        <dbReference type="ARBA" id="ARBA00023008"/>
    </source>
</evidence>
<evidence type="ECO:0000313" key="4">
    <source>
        <dbReference type="EMBL" id="EMF13935.1"/>
    </source>
</evidence>
<dbReference type="Proteomes" id="UP000016931">
    <property type="component" value="Unassembled WGS sequence"/>
</dbReference>
<evidence type="ECO:0000313" key="5">
    <source>
        <dbReference type="Proteomes" id="UP000016931"/>
    </source>
</evidence>
<dbReference type="PRINTS" id="PR00092">
    <property type="entry name" value="TYROSINASE"/>
</dbReference>
<protein>
    <submittedName>
        <fullName evidence="4">Di-copper centre-containing protein</fullName>
    </submittedName>
</protein>
<dbReference type="AlphaFoldDB" id="M3D714"/>
<keyword evidence="2" id="KW-0186">Copper</keyword>
<sequence>MARLMDRVHAGGDCTEDRIIVRKEWGDMSEDERRSFIDACKCLHNAPSQTPPDIAPGARNRWDDFVVAHLLHTYDVHRSPWLIPFHRELLFQLEKALRDECGYGGGLAYWDWPRYRDQPPEQWPMFDGSDTSLSGNGQANTPSEGCSCITDGPFADWKVNIGPVAGSHACTPNPQDDGLGFNERCLERQWDLTMLENLTYDNMLHSIQDMNEANTFNTYIEMWPLGLHTIPHMFVLGTQVDVPASPSDPWFFFHHSALDRASILWLYIDFDARVTTLPNADAYNDMRTLFQSPPAPAIGMDDQIQLSPIFEGVRVGDVLDPTNGRYCYRYD</sequence>
<dbReference type="RefSeq" id="XP_016762056.1">
    <property type="nucleotide sequence ID" value="XM_016901998.1"/>
</dbReference>
<dbReference type="OMA" id="PNDQYPG"/>
<dbReference type="InterPro" id="IPR008922">
    <property type="entry name" value="Di-copper_centre_dom_sf"/>
</dbReference>
<name>M3D714_SPHMS</name>
<dbReference type="eggNOG" id="ENOG502RM4B">
    <property type="taxonomic scope" value="Eukaryota"/>
</dbReference>
<reference evidence="4 5" key="1">
    <citation type="journal article" date="2012" name="PLoS Pathog.">
        <title>Diverse lifestyles and strategies of plant pathogenesis encoded in the genomes of eighteen Dothideomycetes fungi.</title>
        <authorList>
            <person name="Ohm R.A."/>
            <person name="Feau N."/>
            <person name="Henrissat B."/>
            <person name="Schoch C.L."/>
            <person name="Horwitz B.A."/>
            <person name="Barry K.W."/>
            <person name="Condon B.J."/>
            <person name="Copeland A.C."/>
            <person name="Dhillon B."/>
            <person name="Glaser F."/>
            <person name="Hesse C.N."/>
            <person name="Kosti I."/>
            <person name="LaButti K."/>
            <person name="Lindquist E.A."/>
            <person name="Lucas S."/>
            <person name="Salamov A.A."/>
            <person name="Bradshaw R.E."/>
            <person name="Ciuffetti L."/>
            <person name="Hamelin R.C."/>
            <person name="Kema G.H.J."/>
            <person name="Lawrence C."/>
            <person name="Scott J.A."/>
            <person name="Spatafora J.W."/>
            <person name="Turgeon B.G."/>
            <person name="de Wit P.J.G.M."/>
            <person name="Zhong S."/>
            <person name="Goodwin S.B."/>
            <person name="Grigoriev I.V."/>
        </authorList>
    </citation>
    <scope>NUCLEOTIDE SEQUENCE [LARGE SCALE GENOMIC DNA]</scope>
    <source>
        <strain evidence="4 5">SO2202</strain>
    </source>
</reference>
<organism evidence="4 5">
    <name type="scientific">Sphaerulina musiva (strain SO2202)</name>
    <name type="common">Poplar stem canker fungus</name>
    <name type="synonym">Septoria musiva</name>
    <dbReference type="NCBI Taxonomy" id="692275"/>
    <lineage>
        <taxon>Eukaryota</taxon>
        <taxon>Fungi</taxon>
        <taxon>Dikarya</taxon>
        <taxon>Ascomycota</taxon>
        <taxon>Pezizomycotina</taxon>
        <taxon>Dothideomycetes</taxon>
        <taxon>Dothideomycetidae</taxon>
        <taxon>Mycosphaerellales</taxon>
        <taxon>Mycosphaerellaceae</taxon>
        <taxon>Sphaerulina</taxon>
    </lineage>
</organism>
<dbReference type="PANTHER" id="PTHR11474:SF126">
    <property type="entry name" value="TYROSINASE-LIKE PROTEIN TYR-1-RELATED"/>
    <property type="match status" value="1"/>
</dbReference>
<evidence type="ECO:0000259" key="3">
    <source>
        <dbReference type="PROSITE" id="PS00498"/>
    </source>
</evidence>
<dbReference type="Gene3D" id="1.10.1280.10">
    <property type="entry name" value="Di-copper center containing domain from catechol oxidase"/>
    <property type="match status" value="1"/>
</dbReference>
<dbReference type="GO" id="GO:0016491">
    <property type="term" value="F:oxidoreductase activity"/>
    <property type="evidence" value="ECO:0007669"/>
    <property type="project" value="InterPro"/>
</dbReference>
<dbReference type="STRING" id="692275.M3D714"/>
<proteinExistence type="predicted"/>
<dbReference type="InterPro" id="IPR050316">
    <property type="entry name" value="Tyrosinase/Hemocyanin"/>
</dbReference>
<dbReference type="GO" id="GO:0046872">
    <property type="term" value="F:metal ion binding"/>
    <property type="evidence" value="ECO:0007669"/>
    <property type="project" value="UniProtKB-KW"/>
</dbReference>
<gene>
    <name evidence="4" type="ORF">SEPMUDRAFT_125573</name>
</gene>
<keyword evidence="5" id="KW-1185">Reference proteome</keyword>
<dbReference type="OrthoDB" id="6132182at2759"/>
<dbReference type="GeneID" id="27899135"/>
<dbReference type="EMBL" id="KB456263">
    <property type="protein sequence ID" value="EMF13935.1"/>
    <property type="molecule type" value="Genomic_DNA"/>
</dbReference>